<dbReference type="PANTHER" id="PTHR22884">
    <property type="entry name" value="SET DOMAIN PROTEINS"/>
    <property type="match status" value="1"/>
</dbReference>
<keyword evidence="7" id="KW-0539">Nucleus</keyword>
<evidence type="ECO:0000256" key="2">
    <source>
        <dbReference type="ARBA" id="ARBA00004286"/>
    </source>
</evidence>
<evidence type="ECO:0000256" key="6">
    <source>
        <dbReference type="ARBA" id="ARBA00022691"/>
    </source>
</evidence>
<evidence type="ECO:0000256" key="1">
    <source>
        <dbReference type="ARBA" id="ARBA00004123"/>
    </source>
</evidence>
<evidence type="ECO:0000313" key="9">
    <source>
        <dbReference type="Proteomes" id="UP001476798"/>
    </source>
</evidence>
<dbReference type="InterPro" id="IPR046341">
    <property type="entry name" value="SET_dom_sf"/>
</dbReference>
<reference evidence="8 9" key="1">
    <citation type="submission" date="2021-06" db="EMBL/GenBank/DDBJ databases">
        <authorList>
            <person name="Palmer J.M."/>
        </authorList>
    </citation>
    <scope>NUCLEOTIDE SEQUENCE [LARGE SCALE GENOMIC DNA]</scope>
    <source>
        <strain evidence="8 9">GA_2019</strain>
        <tissue evidence="8">Muscle</tissue>
    </source>
</reference>
<dbReference type="Proteomes" id="UP001476798">
    <property type="component" value="Unassembled WGS sequence"/>
</dbReference>
<keyword evidence="4" id="KW-0489">Methyltransferase</keyword>
<accession>A0ABV0Q3C6</accession>
<evidence type="ECO:0000256" key="5">
    <source>
        <dbReference type="ARBA" id="ARBA00022679"/>
    </source>
</evidence>
<evidence type="ECO:0000313" key="8">
    <source>
        <dbReference type="EMBL" id="MEQ2190292.1"/>
    </source>
</evidence>
<evidence type="ECO:0000256" key="4">
    <source>
        <dbReference type="ARBA" id="ARBA00022603"/>
    </source>
</evidence>
<evidence type="ECO:0000256" key="7">
    <source>
        <dbReference type="ARBA" id="ARBA00023242"/>
    </source>
</evidence>
<proteinExistence type="predicted"/>
<comment type="subcellular location">
    <subcellularLocation>
        <location evidence="2">Chromosome</location>
    </subcellularLocation>
    <subcellularLocation>
        <location evidence="1">Nucleus</location>
    </subcellularLocation>
</comment>
<gene>
    <name evidence="8" type="primary">NSD3_3</name>
    <name evidence="8" type="ORF">GOODEAATRI_034262</name>
</gene>
<protein>
    <submittedName>
        <fullName evidence="8">Histone-lysine N-methyltransferase nsd3</fullName>
    </submittedName>
</protein>
<keyword evidence="5" id="KW-0808">Transferase</keyword>
<evidence type="ECO:0000256" key="3">
    <source>
        <dbReference type="ARBA" id="ARBA00022454"/>
    </source>
</evidence>
<dbReference type="SUPFAM" id="SSF82199">
    <property type="entry name" value="SET domain"/>
    <property type="match status" value="1"/>
</dbReference>
<organism evidence="8 9">
    <name type="scientific">Goodea atripinnis</name>
    <dbReference type="NCBI Taxonomy" id="208336"/>
    <lineage>
        <taxon>Eukaryota</taxon>
        <taxon>Metazoa</taxon>
        <taxon>Chordata</taxon>
        <taxon>Craniata</taxon>
        <taxon>Vertebrata</taxon>
        <taxon>Euteleostomi</taxon>
        <taxon>Actinopterygii</taxon>
        <taxon>Neopterygii</taxon>
        <taxon>Teleostei</taxon>
        <taxon>Neoteleostei</taxon>
        <taxon>Acanthomorphata</taxon>
        <taxon>Ovalentaria</taxon>
        <taxon>Atherinomorphae</taxon>
        <taxon>Cyprinodontiformes</taxon>
        <taxon>Goodeidae</taxon>
        <taxon>Goodea</taxon>
    </lineage>
</organism>
<comment type="caution">
    <text evidence="8">The sequence shown here is derived from an EMBL/GenBank/DDBJ whole genome shotgun (WGS) entry which is preliminary data.</text>
</comment>
<keyword evidence="6" id="KW-0949">S-adenosyl-L-methionine</keyword>
<dbReference type="EMBL" id="JAHRIO010098310">
    <property type="protein sequence ID" value="MEQ2190292.1"/>
    <property type="molecule type" value="Genomic_DNA"/>
</dbReference>
<name>A0ABV0Q3C6_9TELE</name>
<keyword evidence="3" id="KW-0158">Chromosome</keyword>
<dbReference type="Gene3D" id="2.170.270.10">
    <property type="entry name" value="SET domain"/>
    <property type="match status" value="1"/>
</dbReference>
<keyword evidence="9" id="KW-1185">Reference proteome</keyword>
<sequence length="73" mass="8551">DRCENQCFSKRLYAETEVIKTEGRGWGLKTNQALRKVSAQYVGEVIDSEECQQRIKRAHENHVTNFYMLTLTK</sequence>
<dbReference type="InterPro" id="IPR050777">
    <property type="entry name" value="SET2_Histone-Lys_MeTrsfase"/>
</dbReference>
<feature type="non-terminal residue" evidence="8">
    <location>
        <position position="73"/>
    </location>
</feature>
<feature type="non-terminal residue" evidence="8">
    <location>
        <position position="1"/>
    </location>
</feature>